<dbReference type="AlphaFoldDB" id="A0A561T6T6"/>
<comment type="caution">
    <text evidence="2">The sequence shown here is derived from an EMBL/GenBank/DDBJ whole genome shotgun (WGS) entry which is preliminary data.</text>
</comment>
<dbReference type="InterPro" id="IPR025349">
    <property type="entry name" value="DUF4253"/>
</dbReference>
<sequence>MSPWWPTVHPVNPDRDALDELFGAGAAEELAWLDLPPGGVVVRADEGGGVPVLWVGPGPAGPEEWARLHEAHDRSGLWPLVLLPLESSRDEDFRPWLSGELFPGIAEVLEPEEVLAEAWARCADDEESVAELAPFGRDWLGLASTAGLRFEEPEAAEYAEDLVADEPAARLGLVRAASGAAALAAIGWEGPANHLDNPEVSAVLRSWEQRFGAVVVGVGFATLHLSVAVVPKSLAEALPIAVEHFAFCPDNVWQGAGTLAEYAEQLVGAGEWEFWWD</sequence>
<name>A0A561T6T6_9ACTN</name>
<reference evidence="2 3" key="1">
    <citation type="submission" date="2019-06" db="EMBL/GenBank/DDBJ databases">
        <title>Sequencing the genomes of 1000 actinobacteria strains.</title>
        <authorList>
            <person name="Klenk H.-P."/>
        </authorList>
    </citation>
    <scope>NUCLEOTIDE SEQUENCE [LARGE SCALE GENOMIC DNA]</scope>
    <source>
        <strain evidence="2 3">DSM 44826</strain>
    </source>
</reference>
<feature type="domain" description="DUF4253" evidence="1">
    <location>
        <begin position="170"/>
        <end position="277"/>
    </location>
</feature>
<evidence type="ECO:0000259" key="1">
    <source>
        <dbReference type="Pfam" id="PF14062"/>
    </source>
</evidence>
<keyword evidence="3" id="KW-1185">Reference proteome</keyword>
<evidence type="ECO:0000313" key="3">
    <source>
        <dbReference type="Proteomes" id="UP000317940"/>
    </source>
</evidence>
<evidence type="ECO:0000313" key="2">
    <source>
        <dbReference type="EMBL" id="TWF82810.1"/>
    </source>
</evidence>
<gene>
    <name evidence="2" type="ORF">FHX73_14292</name>
</gene>
<protein>
    <submittedName>
        <fullName evidence="2">Uncharacterized protein DUF4253</fullName>
    </submittedName>
</protein>
<dbReference type="Pfam" id="PF14062">
    <property type="entry name" value="DUF4253"/>
    <property type="match status" value="1"/>
</dbReference>
<dbReference type="Proteomes" id="UP000317940">
    <property type="component" value="Unassembled WGS sequence"/>
</dbReference>
<proteinExistence type="predicted"/>
<organism evidence="2 3">
    <name type="scientific">Kitasatospora viridis</name>
    <dbReference type="NCBI Taxonomy" id="281105"/>
    <lineage>
        <taxon>Bacteria</taxon>
        <taxon>Bacillati</taxon>
        <taxon>Actinomycetota</taxon>
        <taxon>Actinomycetes</taxon>
        <taxon>Kitasatosporales</taxon>
        <taxon>Streptomycetaceae</taxon>
        <taxon>Kitasatospora</taxon>
    </lineage>
</organism>
<dbReference type="OrthoDB" id="7839592at2"/>
<accession>A0A561T6T6</accession>
<dbReference type="EMBL" id="VIWT01000004">
    <property type="protein sequence ID" value="TWF82810.1"/>
    <property type="molecule type" value="Genomic_DNA"/>
</dbReference>